<keyword evidence="4 5" id="KW-0963">Cytoplasm</keyword>
<dbReference type="EMBL" id="CP001124">
    <property type="protein sequence ID" value="ACH40624.1"/>
    <property type="molecule type" value="Genomic_DNA"/>
</dbReference>
<evidence type="ECO:0000256" key="4">
    <source>
        <dbReference type="ARBA" id="ARBA00022490"/>
    </source>
</evidence>
<feature type="domain" description="RecX second three-helical" evidence="6">
    <location>
        <begin position="52"/>
        <end position="93"/>
    </location>
</feature>
<dbReference type="RefSeq" id="WP_012532061.1">
    <property type="nucleotide sequence ID" value="NC_011146.1"/>
</dbReference>
<feature type="domain" description="RecX first three-helical" evidence="8">
    <location>
        <begin position="6"/>
        <end position="45"/>
    </location>
</feature>
<dbReference type="HOGENOM" id="CLU_066607_3_3_7"/>
<dbReference type="KEGG" id="gbm:Gbem_3632"/>
<evidence type="ECO:0000313" key="9">
    <source>
        <dbReference type="EMBL" id="ACH40624.1"/>
    </source>
</evidence>
<name>B5ED07_CITBB</name>
<dbReference type="Pfam" id="PF02631">
    <property type="entry name" value="RecX_HTH2"/>
    <property type="match status" value="1"/>
</dbReference>
<accession>B5ED07</accession>
<sequence>MQRGSAFDCCLRVLALRDHAEAELRRKLERKGYQEEEVEASVVRLKELGYLDDLRFARAFAASQLRNGKGYGVRLKMELARRGVAAAIVDEVLSELAQEYGESDLLAQVMERRYASFDPTTATDKEKRKVIGYLQRKGFSLSAIFKKLDGHGCCDE</sequence>
<dbReference type="OrthoDB" id="9813859at2"/>
<evidence type="ECO:0000256" key="5">
    <source>
        <dbReference type="HAMAP-Rule" id="MF_01114"/>
    </source>
</evidence>
<organism evidence="9 10">
    <name type="scientific">Citrifermentans bemidjiense (strain ATCC BAA-1014 / DSM 16622 / JCM 12645 / Bem)</name>
    <name type="common">Geobacter bemidjiensis</name>
    <dbReference type="NCBI Taxonomy" id="404380"/>
    <lineage>
        <taxon>Bacteria</taxon>
        <taxon>Pseudomonadati</taxon>
        <taxon>Thermodesulfobacteriota</taxon>
        <taxon>Desulfuromonadia</taxon>
        <taxon>Geobacterales</taxon>
        <taxon>Geobacteraceae</taxon>
        <taxon>Citrifermentans</taxon>
    </lineage>
</organism>
<dbReference type="Gene3D" id="1.10.10.10">
    <property type="entry name" value="Winged helix-like DNA-binding domain superfamily/Winged helix DNA-binding domain"/>
    <property type="match status" value="3"/>
</dbReference>
<dbReference type="InterPro" id="IPR053925">
    <property type="entry name" value="RecX_HTH_3rd"/>
</dbReference>
<evidence type="ECO:0000259" key="6">
    <source>
        <dbReference type="Pfam" id="PF02631"/>
    </source>
</evidence>
<dbReference type="STRING" id="404380.Gbem_3632"/>
<evidence type="ECO:0000256" key="2">
    <source>
        <dbReference type="ARBA" id="ARBA00009695"/>
    </source>
</evidence>
<dbReference type="InterPro" id="IPR003783">
    <property type="entry name" value="Regulatory_RecX"/>
</dbReference>
<dbReference type="eggNOG" id="COG2137">
    <property type="taxonomic scope" value="Bacteria"/>
</dbReference>
<protein>
    <recommendedName>
        <fullName evidence="3 5">Regulatory protein RecX</fullName>
    </recommendedName>
</protein>
<gene>
    <name evidence="5 9" type="primary">recX</name>
    <name evidence="9" type="ordered locus">Gbem_3632</name>
</gene>
<proteinExistence type="inferred from homology"/>
<evidence type="ECO:0000259" key="8">
    <source>
        <dbReference type="Pfam" id="PF21982"/>
    </source>
</evidence>
<dbReference type="Proteomes" id="UP000008825">
    <property type="component" value="Chromosome"/>
</dbReference>
<evidence type="ECO:0000256" key="1">
    <source>
        <dbReference type="ARBA" id="ARBA00004496"/>
    </source>
</evidence>
<dbReference type="HAMAP" id="MF_01114">
    <property type="entry name" value="RecX"/>
    <property type="match status" value="1"/>
</dbReference>
<feature type="domain" description="RecX third three-helical" evidence="7">
    <location>
        <begin position="104"/>
        <end position="146"/>
    </location>
</feature>
<dbReference type="InterPro" id="IPR036388">
    <property type="entry name" value="WH-like_DNA-bd_sf"/>
</dbReference>
<evidence type="ECO:0000259" key="7">
    <source>
        <dbReference type="Pfam" id="PF21981"/>
    </source>
</evidence>
<dbReference type="PANTHER" id="PTHR33602">
    <property type="entry name" value="REGULATORY PROTEIN RECX FAMILY PROTEIN"/>
    <property type="match status" value="1"/>
</dbReference>
<evidence type="ECO:0000313" key="10">
    <source>
        <dbReference type="Proteomes" id="UP000008825"/>
    </source>
</evidence>
<dbReference type="GO" id="GO:0005737">
    <property type="term" value="C:cytoplasm"/>
    <property type="evidence" value="ECO:0007669"/>
    <property type="project" value="UniProtKB-SubCell"/>
</dbReference>
<dbReference type="AlphaFoldDB" id="B5ED07"/>
<comment type="similarity">
    <text evidence="2 5">Belongs to the RecX family.</text>
</comment>
<dbReference type="GO" id="GO:0006282">
    <property type="term" value="P:regulation of DNA repair"/>
    <property type="evidence" value="ECO:0007669"/>
    <property type="project" value="UniProtKB-UniRule"/>
</dbReference>
<dbReference type="PANTHER" id="PTHR33602:SF1">
    <property type="entry name" value="REGULATORY PROTEIN RECX FAMILY PROTEIN"/>
    <property type="match status" value="1"/>
</dbReference>
<comment type="subcellular location">
    <subcellularLocation>
        <location evidence="1 5">Cytoplasm</location>
    </subcellularLocation>
</comment>
<dbReference type="InterPro" id="IPR053924">
    <property type="entry name" value="RecX_HTH_2nd"/>
</dbReference>
<comment type="function">
    <text evidence="5">Modulates RecA activity.</text>
</comment>
<reference evidence="9 10" key="1">
    <citation type="submission" date="2008-07" db="EMBL/GenBank/DDBJ databases">
        <title>Complete sequence of Geobacter bemidjiensis BEM.</title>
        <authorList>
            <consortium name="US DOE Joint Genome Institute"/>
            <person name="Lucas S."/>
            <person name="Copeland A."/>
            <person name="Lapidus A."/>
            <person name="Glavina del Rio T."/>
            <person name="Dalin E."/>
            <person name="Tice H."/>
            <person name="Bruce D."/>
            <person name="Goodwin L."/>
            <person name="Pitluck S."/>
            <person name="Kiss H."/>
            <person name="Brettin T."/>
            <person name="Detter J.C."/>
            <person name="Han C."/>
            <person name="Kuske C.R."/>
            <person name="Schmutz J."/>
            <person name="Larimer F."/>
            <person name="Land M."/>
            <person name="Hauser L."/>
            <person name="Kyrpides N."/>
            <person name="Lykidis A."/>
            <person name="Lovley D."/>
            <person name="Richardson P."/>
        </authorList>
    </citation>
    <scope>NUCLEOTIDE SEQUENCE [LARGE SCALE GENOMIC DNA]</scope>
    <source>
        <strain evidence="10">ATCC BAA-1014 / DSM 16622 / JCM 12645 / Bem</strain>
    </source>
</reference>
<evidence type="ECO:0000256" key="3">
    <source>
        <dbReference type="ARBA" id="ARBA00018111"/>
    </source>
</evidence>
<keyword evidence="10" id="KW-1185">Reference proteome</keyword>
<dbReference type="Pfam" id="PF21982">
    <property type="entry name" value="RecX_HTH1"/>
    <property type="match status" value="1"/>
</dbReference>
<reference evidence="9 10" key="2">
    <citation type="journal article" date="2010" name="BMC Genomics">
        <title>The genome of Geobacter bemidjiensis, exemplar for the subsurface clade of Geobacter species that predominate in Fe(III)-reducing subsurface environments.</title>
        <authorList>
            <person name="Aklujkar M."/>
            <person name="Young N.D."/>
            <person name="Holmes D."/>
            <person name="Chavan M."/>
            <person name="Risso C."/>
            <person name="Kiss H.E."/>
            <person name="Han C.S."/>
            <person name="Land M.L."/>
            <person name="Lovley D.R."/>
        </authorList>
    </citation>
    <scope>NUCLEOTIDE SEQUENCE [LARGE SCALE GENOMIC DNA]</scope>
    <source>
        <strain evidence="10">ATCC BAA-1014 / DSM 16622 / JCM 12645 / Bem</strain>
    </source>
</reference>
<dbReference type="InterPro" id="IPR053926">
    <property type="entry name" value="RecX_HTH_1st"/>
</dbReference>
<dbReference type="Pfam" id="PF21981">
    <property type="entry name" value="RecX_HTH3"/>
    <property type="match status" value="1"/>
</dbReference>